<feature type="transmembrane region" description="Helical" evidence="1">
    <location>
        <begin position="232"/>
        <end position="250"/>
    </location>
</feature>
<sequence length="989" mass="113483">MMNECTACGTQNEADVFLCRSCGKPLMAYADALENVSNKQRVLERELNTKMVELRKELSTLRGFYLNQLEKEKAAFVPKEEEQLELTLADRRNEEIRKVKPQNIAVTPPPIEDKEEERVAEVESEVREQSTFEWKNVLPWLAPISEAFGLLSGIYFRYKKEGKLPILFMTLAGVVAMLFGFGYLMQYALPKFGKWAEVVKVGSGFLSGVAVIVVGFRLFFRDQKYEDFGSALVGLGLALNYLMIYFMSGLGEFPSLSSSLLGFILVVLNTGLGVFLALRLEAKIIAVLFLFGGAYAPFYLSSTENGQLYFLYLWFLTLGAILISERIAWRGLFYLAFLNSVFLLEYSVFEQRPNQLLFVAYDHLFAYLFFFFVVFEKGKLKYNWKTTDLLVLCGSLGFLLFNLYQSLIEQQFILGLLYLGNAAVFGIGLKFLWSRLDNRIKVALLTIISTFVGLAIPALFEHSMMGFFWGLEAVLLMIFGFTFQMKALRKEAWLLFLFAVGKLLYQSSALVTNWELGLAQDSFYNFFALGLLLTIVWRVIEWKKNELEGDEQVWFKVTKEIIPLWAIIVFNVVAFQFMGMWACVLAPIQAVGMFGWHKYFKNKYTAYLSLTSLAVLGIGITNSAMTVGHAYFAGQLMYGKFAMIECFLSLWGLRMIYQLMKMDKKSELYTILYHLWGAFFLLIPVAIIKSVYRHYPEWLSVVASISILIPYAIAKKVKYRAIKTEVYILFVGVCYLFPFKNELNYLVLSLVLVSLILFEKGYNAEKLEKSYYRFLQILTPYLVIVLLSVWQFDNNTEAWIGIGISMSLLAMLYTNKYVAVFKATEHWNYALASVFGLFSAVVLFSNSIWIPILYTVLLVVYVYYMYSVYQRALEDSLRKHFPWTFIVLQLQLISSVLTLLERFHFDAFGALFTLFLGLNAIVLIFIYLRSADKLFVKISIGFFASTLLKVVFYDTIDLAMPQKIMVFIGLGVLLLVASFAYVKLKERMK</sequence>
<gene>
    <name evidence="2" type="ORF">BC781_11196</name>
</gene>
<reference evidence="2 3" key="1">
    <citation type="submission" date="2018-03" db="EMBL/GenBank/DDBJ databases">
        <title>Genomic Encyclopedia of Archaeal and Bacterial Type Strains, Phase II (KMG-II): from individual species to whole genera.</title>
        <authorList>
            <person name="Goeker M."/>
        </authorList>
    </citation>
    <scope>NUCLEOTIDE SEQUENCE [LARGE SCALE GENOMIC DNA]</scope>
    <source>
        <strain evidence="2 3">DSM 28229</strain>
    </source>
</reference>
<dbReference type="Proteomes" id="UP000245535">
    <property type="component" value="Unassembled WGS sequence"/>
</dbReference>
<feature type="transmembrane region" description="Helical" evidence="1">
    <location>
        <begin position="934"/>
        <end position="952"/>
    </location>
</feature>
<feature type="transmembrane region" description="Helical" evidence="1">
    <location>
        <begin position="638"/>
        <end position="657"/>
    </location>
</feature>
<feature type="transmembrane region" description="Helical" evidence="1">
    <location>
        <begin position="698"/>
        <end position="714"/>
    </location>
</feature>
<feature type="transmembrane region" description="Helical" evidence="1">
    <location>
        <begin position="669"/>
        <end position="692"/>
    </location>
</feature>
<feature type="transmembrane region" description="Helical" evidence="1">
    <location>
        <begin position="798"/>
        <end position="815"/>
    </location>
</feature>
<feature type="transmembrane region" description="Helical" evidence="1">
    <location>
        <begin position="827"/>
        <end position="845"/>
    </location>
</feature>
<evidence type="ECO:0000313" key="3">
    <source>
        <dbReference type="Proteomes" id="UP000245535"/>
    </source>
</evidence>
<dbReference type="InterPro" id="IPR019286">
    <property type="entry name" value="DUF2339_TM"/>
</dbReference>
<feature type="transmembrane region" description="Helical" evidence="1">
    <location>
        <begin position="907"/>
        <end position="927"/>
    </location>
</feature>
<feature type="transmembrane region" description="Helical" evidence="1">
    <location>
        <begin position="284"/>
        <end position="300"/>
    </location>
</feature>
<dbReference type="EMBL" id="QGDO01000011">
    <property type="protein sequence ID" value="PWJ34186.1"/>
    <property type="molecule type" value="Genomic_DNA"/>
</dbReference>
<feature type="transmembrane region" description="Helical" evidence="1">
    <location>
        <begin position="168"/>
        <end position="189"/>
    </location>
</feature>
<feature type="transmembrane region" description="Helical" evidence="1">
    <location>
        <begin position="561"/>
        <end position="578"/>
    </location>
</feature>
<keyword evidence="1" id="KW-0472">Membrane</keyword>
<dbReference type="RefSeq" id="WP_109623031.1">
    <property type="nucleotide sequence ID" value="NZ_QGDO01000011.1"/>
</dbReference>
<feature type="transmembrane region" description="Helical" evidence="1">
    <location>
        <begin position="440"/>
        <end position="460"/>
    </location>
</feature>
<dbReference type="PANTHER" id="PTHR38434:SF1">
    <property type="entry name" value="BLL2549 PROTEIN"/>
    <property type="match status" value="1"/>
</dbReference>
<feature type="transmembrane region" description="Helical" evidence="1">
    <location>
        <begin position="201"/>
        <end position="220"/>
    </location>
</feature>
<feature type="transmembrane region" description="Helical" evidence="1">
    <location>
        <begin position="964"/>
        <end position="982"/>
    </location>
</feature>
<organism evidence="2 3">
    <name type="scientific">Sediminitomix flava</name>
    <dbReference type="NCBI Taxonomy" id="379075"/>
    <lineage>
        <taxon>Bacteria</taxon>
        <taxon>Pseudomonadati</taxon>
        <taxon>Bacteroidota</taxon>
        <taxon>Cytophagia</taxon>
        <taxon>Cytophagales</taxon>
        <taxon>Flammeovirgaceae</taxon>
        <taxon>Sediminitomix</taxon>
    </lineage>
</organism>
<feature type="transmembrane region" description="Helical" evidence="1">
    <location>
        <begin position="881"/>
        <end position="901"/>
    </location>
</feature>
<feature type="transmembrane region" description="Helical" evidence="1">
    <location>
        <begin position="387"/>
        <end position="406"/>
    </location>
</feature>
<dbReference type="OrthoDB" id="1492546at2"/>
<feature type="transmembrane region" description="Helical" evidence="1">
    <location>
        <begin position="721"/>
        <end position="739"/>
    </location>
</feature>
<dbReference type="AlphaFoldDB" id="A0A315YX86"/>
<keyword evidence="1" id="KW-1133">Transmembrane helix</keyword>
<feature type="transmembrane region" description="Helical" evidence="1">
    <location>
        <begin position="523"/>
        <end position="540"/>
    </location>
</feature>
<feature type="transmembrane region" description="Helical" evidence="1">
    <location>
        <begin position="256"/>
        <end position="277"/>
    </location>
</feature>
<keyword evidence="3" id="KW-1185">Reference proteome</keyword>
<evidence type="ECO:0000256" key="1">
    <source>
        <dbReference type="SAM" id="Phobius"/>
    </source>
</evidence>
<protein>
    <submittedName>
        <fullName evidence="2">Putative membrane protein DUF2339</fullName>
    </submittedName>
</protein>
<keyword evidence="1" id="KW-0812">Transmembrane</keyword>
<feature type="transmembrane region" description="Helical" evidence="1">
    <location>
        <begin position="355"/>
        <end position="375"/>
    </location>
</feature>
<name>A0A315YX86_SEDFL</name>
<accession>A0A315YX86</accession>
<feature type="transmembrane region" description="Helical" evidence="1">
    <location>
        <begin position="412"/>
        <end position="433"/>
    </location>
</feature>
<proteinExistence type="predicted"/>
<comment type="caution">
    <text evidence="2">The sequence shown here is derived from an EMBL/GenBank/DDBJ whole genome shotgun (WGS) entry which is preliminary data.</text>
</comment>
<dbReference type="PANTHER" id="PTHR38434">
    <property type="entry name" value="BLL2549 PROTEIN"/>
    <property type="match status" value="1"/>
</dbReference>
<feature type="transmembrane region" description="Helical" evidence="1">
    <location>
        <begin position="607"/>
        <end position="632"/>
    </location>
</feature>
<feature type="transmembrane region" description="Helical" evidence="1">
    <location>
        <begin position="851"/>
        <end position="869"/>
    </location>
</feature>
<dbReference type="Pfam" id="PF10101">
    <property type="entry name" value="DUF2339"/>
    <property type="match status" value="1"/>
</dbReference>
<feature type="transmembrane region" description="Helical" evidence="1">
    <location>
        <begin position="306"/>
        <end position="324"/>
    </location>
</feature>
<feature type="transmembrane region" description="Helical" evidence="1">
    <location>
        <begin position="774"/>
        <end position="792"/>
    </location>
</feature>
<feature type="transmembrane region" description="Helical" evidence="1">
    <location>
        <begin position="745"/>
        <end position="762"/>
    </location>
</feature>
<feature type="transmembrane region" description="Helical" evidence="1">
    <location>
        <begin position="466"/>
        <end position="485"/>
    </location>
</feature>
<evidence type="ECO:0000313" key="2">
    <source>
        <dbReference type="EMBL" id="PWJ34186.1"/>
    </source>
</evidence>
<feature type="transmembrane region" description="Helical" evidence="1">
    <location>
        <begin position="331"/>
        <end position="349"/>
    </location>
</feature>